<dbReference type="PANTHER" id="PTHR33470">
    <property type="entry name" value="OS01G0164075 PROTEIN"/>
    <property type="match status" value="1"/>
</dbReference>
<proteinExistence type="predicted"/>
<evidence type="ECO:0000313" key="5">
    <source>
        <dbReference type="Proteomes" id="UP001396334"/>
    </source>
</evidence>
<dbReference type="PANTHER" id="PTHR33470:SF22">
    <property type="entry name" value="POLLEN OLE E 1 ALLERGEN AND EXTENSIN FAMILY PROTEIN"/>
    <property type="match status" value="1"/>
</dbReference>
<feature type="compositionally biased region" description="Pro residues" evidence="2">
    <location>
        <begin position="60"/>
        <end position="89"/>
    </location>
</feature>
<feature type="chain" id="PRO_5045830900" evidence="3">
    <location>
        <begin position="26"/>
        <end position="293"/>
    </location>
</feature>
<dbReference type="EMBL" id="JBBPBN010000001">
    <property type="protein sequence ID" value="KAK9047782.1"/>
    <property type="molecule type" value="Genomic_DNA"/>
</dbReference>
<sequence>MGLAFAVKALLLLQLSLLLPSSYFAVSAPVWPQATPPLKQTVSPVMPPSSPSSYHHHLRPYPPTLSPTNPPTPPPKVPTPAPPKPPTDKPPTSIAPKPPTTIPPTNRRPTKPPTTKPPTKPPTKAPTKPPTQPPTKPPTKPPTQPPTTPPTDPPSPPALPPSYPISSCVAVQGVVYCKSCKYAGNDTLLDAEPILGATVELACMDSNNKLTAQSVTDNNGYFLLQPPITITNFSLRNCSVSLVSSPLESCSTPSNMNGGLEGAPLKPENSSVSDKPPYVIYSVGPFAFDPTCP</sequence>
<feature type="compositionally biased region" description="Pro residues" evidence="2">
    <location>
        <begin position="111"/>
        <end position="160"/>
    </location>
</feature>
<organism evidence="4 5">
    <name type="scientific">Hibiscus sabdariffa</name>
    <name type="common">roselle</name>
    <dbReference type="NCBI Taxonomy" id="183260"/>
    <lineage>
        <taxon>Eukaryota</taxon>
        <taxon>Viridiplantae</taxon>
        <taxon>Streptophyta</taxon>
        <taxon>Embryophyta</taxon>
        <taxon>Tracheophyta</taxon>
        <taxon>Spermatophyta</taxon>
        <taxon>Magnoliopsida</taxon>
        <taxon>eudicotyledons</taxon>
        <taxon>Gunneridae</taxon>
        <taxon>Pentapetalae</taxon>
        <taxon>rosids</taxon>
        <taxon>malvids</taxon>
        <taxon>Malvales</taxon>
        <taxon>Malvaceae</taxon>
        <taxon>Malvoideae</taxon>
        <taxon>Hibiscus</taxon>
    </lineage>
</organism>
<keyword evidence="1 3" id="KW-0732">Signal</keyword>
<gene>
    <name evidence="4" type="ORF">V6N11_053616</name>
</gene>
<feature type="region of interest" description="Disordered" evidence="2">
    <location>
        <begin position="39"/>
        <end position="160"/>
    </location>
</feature>
<dbReference type="Pfam" id="PF01190">
    <property type="entry name" value="Pollen_Ole_e_1"/>
    <property type="match status" value="1"/>
</dbReference>
<accession>A0ABR2UE82</accession>
<dbReference type="Proteomes" id="UP001396334">
    <property type="component" value="Unassembled WGS sequence"/>
</dbReference>
<keyword evidence="5" id="KW-1185">Reference proteome</keyword>
<dbReference type="PRINTS" id="PR01217">
    <property type="entry name" value="PRICHEXTENSN"/>
</dbReference>
<evidence type="ECO:0000313" key="4">
    <source>
        <dbReference type="EMBL" id="KAK9047782.1"/>
    </source>
</evidence>
<evidence type="ECO:0000256" key="2">
    <source>
        <dbReference type="SAM" id="MobiDB-lite"/>
    </source>
</evidence>
<feature type="signal peptide" evidence="3">
    <location>
        <begin position="1"/>
        <end position="25"/>
    </location>
</feature>
<comment type="caution">
    <text evidence="4">The sequence shown here is derived from an EMBL/GenBank/DDBJ whole genome shotgun (WGS) entry which is preliminary data.</text>
</comment>
<evidence type="ECO:0000256" key="1">
    <source>
        <dbReference type="ARBA" id="ARBA00022729"/>
    </source>
</evidence>
<evidence type="ECO:0000256" key="3">
    <source>
        <dbReference type="SAM" id="SignalP"/>
    </source>
</evidence>
<reference evidence="4 5" key="1">
    <citation type="journal article" date="2024" name="G3 (Bethesda)">
        <title>Genome assembly of Hibiscus sabdariffa L. provides insights into metabolisms of medicinal natural products.</title>
        <authorList>
            <person name="Kim T."/>
        </authorList>
    </citation>
    <scope>NUCLEOTIDE SEQUENCE [LARGE SCALE GENOMIC DNA]</scope>
    <source>
        <strain evidence="4">TK-2024</strain>
        <tissue evidence="4">Old leaves</tissue>
    </source>
</reference>
<protein>
    <submittedName>
        <fullName evidence="4">Uncharacterized protein</fullName>
    </submittedName>
</protein>
<name>A0ABR2UE82_9ROSI</name>